<keyword evidence="2" id="KW-1185">Reference proteome</keyword>
<comment type="caution">
    <text evidence="1">The sequence shown here is derived from an EMBL/GenBank/DDBJ whole genome shotgun (WGS) entry which is preliminary data.</text>
</comment>
<proteinExistence type="predicted"/>
<protein>
    <submittedName>
        <fullName evidence="1">Uncharacterized protein</fullName>
    </submittedName>
</protein>
<dbReference type="AlphaFoldDB" id="A0A2Z6RXY6"/>
<evidence type="ECO:0000313" key="2">
    <source>
        <dbReference type="Proteomes" id="UP000247702"/>
    </source>
</evidence>
<accession>A0A2Z6RXY6</accession>
<evidence type="ECO:0000313" key="1">
    <source>
        <dbReference type="EMBL" id="GBC07968.1"/>
    </source>
</evidence>
<organism evidence="1 2">
    <name type="scientific">Rhizophagus clarus</name>
    <dbReference type="NCBI Taxonomy" id="94130"/>
    <lineage>
        <taxon>Eukaryota</taxon>
        <taxon>Fungi</taxon>
        <taxon>Fungi incertae sedis</taxon>
        <taxon>Mucoromycota</taxon>
        <taxon>Glomeromycotina</taxon>
        <taxon>Glomeromycetes</taxon>
        <taxon>Glomerales</taxon>
        <taxon>Glomeraceae</taxon>
        <taxon>Rhizophagus</taxon>
    </lineage>
</organism>
<reference evidence="1 2" key="1">
    <citation type="submission" date="2017-11" db="EMBL/GenBank/DDBJ databases">
        <title>The genome of Rhizophagus clarus HR1 reveals common genetic basis of auxotrophy among arbuscular mycorrhizal fungi.</title>
        <authorList>
            <person name="Kobayashi Y."/>
        </authorList>
    </citation>
    <scope>NUCLEOTIDE SEQUENCE [LARGE SCALE GENOMIC DNA]</scope>
    <source>
        <strain evidence="1 2">HR1</strain>
    </source>
</reference>
<sequence length="130" mass="14669">MLVMFRFSSFFFRSGTPFQGGPLSLEETDLGISKNSNSKQTEVQTKPRLYLKTRKLGVLLTPILKVCGWIPKRNFEGLKPLLRQTSYLKAHGFPDANKKWGRIKVRVGSKKLKLFVGIEPTGTISKPLTT</sequence>
<name>A0A2Z6RXY6_9GLOM</name>
<dbReference type="EMBL" id="BEXD01004184">
    <property type="protein sequence ID" value="GBC07968.1"/>
    <property type="molecule type" value="Genomic_DNA"/>
</dbReference>
<dbReference type="Proteomes" id="UP000247702">
    <property type="component" value="Unassembled WGS sequence"/>
</dbReference>
<gene>
    <name evidence="1" type="ORF">RclHR1_07820003</name>
</gene>